<evidence type="ECO:0000256" key="7">
    <source>
        <dbReference type="PIRSR" id="PIRSR001155-4"/>
    </source>
</evidence>
<feature type="binding site" evidence="7">
    <location>
        <position position="406"/>
    </location>
    <ligand>
        <name>Ca(2+)</name>
        <dbReference type="ChEBI" id="CHEBI:29108"/>
        <label>3</label>
    </ligand>
</feature>
<dbReference type="AlphaFoldDB" id="A0AAN9BYJ7"/>
<sequence>MESAKVLFGLLLVVCIGFLRGANGQLHGDLRSCPANDVKCNNTDVCIVPSVRCDGRNDCGDWEDERDCPTPPPESGCGSPSVQRGMSDIIHSTNFPYDNYTDQATCKWDIFVPTGYHVKVEFLPIFDIEDDVTGQCRRDAVYIYDTDLNHLVGQYCGSNIPPPMGLSSNHAMVTFKSDYSHTGKGFGLHWFAVVPTATTPSPTLSTVPPTPASTCNGVIRLDGKSGLIASPGYSLTTSAHYPPSANCGWQIIGPPASKIVLHFEDFMLENSPNCSMDSLSIYDGFDETASLLGTLCGKYRPGDVVSSDRQLFIRFFSDGGVEGRGFHITWTTTSTLTTSAAVTHTTPVPGEGCDGHPRLLTSSSGVVTSPGYDGTSSYLGLQACQWLITVPQGEVIDIKFTDFEMEWARDCDYDFVAIYDDDFSKAKEMLCGQRLPLDFTSTSHTVLVKFTSDAEVGGVGFNLTYTSHPPRRACTSAEYTCKNGRCIPYDLVCNGLWNCFDGDDELICPNNPQCGRPVIQPHLDSHRVVGGREGVEGSWPWQVSVRLSGKHLCGGTLIDPYWVLCAAHCFQSNWRTTEWSVMVGQQELMTSSPHQQLLNVSKIITRHDYDDVTSANDVALIKLAQPTKVGRYVNVACLAPVTLPPGEVCYITGFGETLSTCCAGKLKQAAVPLISTNKCNLPDWYDGQVLDTMVCAGYENGGSDACGGDSGGPLACEIGGHWVVYGITSWGISCAGAKNPGVYIQVANYLKWIQETIAKHS</sequence>
<dbReference type="PROSITE" id="PS50240">
    <property type="entry name" value="TRYPSIN_DOM"/>
    <property type="match status" value="1"/>
</dbReference>
<dbReference type="SUPFAM" id="SSF49854">
    <property type="entry name" value="Spermadhesin, CUB domain"/>
    <property type="match status" value="3"/>
</dbReference>
<feature type="disulfide bond" evidence="6">
    <location>
        <begin position="679"/>
        <end position="695"/>
    </location>
</feature>
<dbReference type="GO" id="GO:0006508">
    <property type="term" value="P:proteolysis"/>
    <property type="evidence" value="ECO:0007669"/>
    <property type="project" value="UniProtKB-KW"/>
</dbReference>
<dbReference type="PROSITE" id="PS01209">
    <property type="entry name" value="LDLRA_1"/>
    <property type="match status" value="2"/>
</dbReference>
<feature type="disulfide bond" evidence="8">
    <location>
        <begin position="474"/>
        <end position="486"/>
    </location>
</feature>
<feature type="disulfide bond" evidence="6">
    <location>
        <begin position="411"/>
        <end position="431"/>
    </location>
</feature>
<evidence type="ECO:0000256" key="6">
    <source>
        <dbReference type="PIRSR" id="PIRSR001155-2"/>
    </source>
</evidence>
<evidence type="ECO:0000256" key="1">
    <source>
        <dbReference type="ARBA" id="ARBA00022670"/>
    </source>
</evidence>
<comment type="caution">
    <text evidence="12">The sequence shown here is derived from an EMBL/GenBank/DDBJ whole genome shotgun (WGS) entry which is preliminary data.</text>
</comment>
<dbReference type="InterPro" id="IPR002172">
    <property type="entry name" value="LDrepeatLR_classA_rpt"/>
</dbReference>
<dbReference type="PANTHER" id="PTHR24252:SF7">
    <property type="entry name" value="HYALIN"/>
    <property type="match status" value="1"/>
</dbReference>
<feature type="binding site" evidence="7">
    <location>
        <position position="414"/>
    </location>
    <ligand>
        <name>Ca(2+)</name>
        <dbReference type="ChEBI" id="CHEBI:29108"/>
        <label>3</label>
    </ligand>
</feature>
<proteinExistence type="predicted"/>
<dbReference type="InterPro" id="IPR033116">
    <property type="entry name" value="TRYPSIN_SER"/>
</dbReference>
<dbReference type="GO" id="GO:0004252">
    <property type="term" value="F:serine-type endopeptidase activity"/>
    <property type="evidence" value="ECO:0007669"/>
    <property type="project" value="InterPro"/>
</dbReference>
<dbReference type="InterPro" id="IPR023415">
    <property type="entry name" value="LDLR_class-A_CS"/>
</dbReference>
<feature type="binding site" evidence="7">
    <location>
        <position position="277"/>
    </location>
    <ligand>
        <name>Ca(2+)</name>
        <dbReference type="ChEBI" id="CHEBI:29108"/>
        <label>1</label>
    </ligand>
</feature>
<dbReference type="InterPro" id="IPR009003">
    <property type="entry name" value="Peptidase_S1_PA"/>
</dbReference>
<feature type="signal peptide" evidence="9">
    <location>
        <begin position="1"/>
        <end position="24"/>
    </location>
</feature>
<evidence type="ECO:0000256" key="9">
    <source>
        <dbReference type="SAM" id="SignalP"/>
    </source>
</evidence>
<organism evidence="12 13">
    <name type="scientific">Littorina saxatilis</name>
    <dbReference type="NCBI Taxonomy" id="31220"/>
    <lineage>
        <taxon>Eukaryota</taxon>
        <taxon>Metazoa</taxon>
        <taxon>Spiralia</taxon>
        <taxon>Lophotrochozoa</taxon>
        <taxon>Mollusca</taxon>
        <taxon>Gastropoda</taxon>
        <taxon>Caenogastropoda</taxon>
        <taxon>Littorinimorpha</taxon>
        <taxon>Littorinoidea</taxon>
        <taxon>Littorinidae</taxon>
        <taxon>Littorina</taxon>
    </lineage>
</organism>
<keyword evidence="7" id="KW-0106">Calcium</keyword>
<feature type="disulfide bond" evidence="8">
    <location>
        <begin position="481"/>
        <end position="499"/>
    </location>
</feature>
<dbReference type="Pfam" id="PF00431">
    <property type="entry name" value="CUB"/>
    <property type="match status" value="3"/>
</dbReference>
<dbReference type="CDD" id="cd00112">
    <property type="entry name" value="LDLa"/>
    <property type="match status" value="2"/>
</dbReference>
<name>A0AAN9BYJ7_9CAEN</name>
<evidence type="ECO:0000256" key="5">
    <source>
        <dbReference type="ARBA" id="ARBA00023157"/>
    </source>
</evidence>
<keyword evidence="3" id="KW-0378">Hydrolase</keyword>
<dbReference type="PANTHER" id="PTHR24252">
    <property type="entry name" value="ACROSIN-RELATED"/>
    <property type="match status" value="1"/>
</dbReference>
<evidence type="ECO:0000313" key="12">
    <source>
        <dbReference type="EMBL" id="KAK7111805.1"/>
    </source>
</evidence>
<evidence type="ECO:0000256" key="8">
    <source>
        <dbReference type="PROSITE-ProRule" id="PRU00124"/>
    </source>
</evidence>
<dbReference type="FunFam" id="2.40.10.10:FF:000003">
    <property type="entry name" value="Transmembrane serine protease 3"/>
    <property type="match status" value="1"/>
</dbReference>
<keyword evidence="5 6" id="KW-1015">Disulfide bond</keyword>
<dbReference type="FunFam" id="2.60.120.290:FF:000005">
    <property type="entry name" value="Procollagen C-endopeptidase enhancer 1"/>
    <property type="match status" value="2"/>
</dbReference>
<dbReference type="Gene3D" id="2.40.10.10">
    <property type="entry name" value="Trypsin-like serine proteases"/>
    <property type="match status" value="1"/>
</dbReference>
<keyword evidence="1" id="KW-0645">Protease</keyword>
<dbReference type="GO" id="GO:0005576">
    <property type="term" value="C:extracellular region"/>
    <property type="evidence" value="ECO:0007669"/>
    <property type="project" value="InterPro"/>
</dbReference>
<feature type="domain" description="CUB" evidence="10">
    <location>
        <begin position="353"/>
        <end position="468"/>
    </location>
</feature>
<dbReference type="GO" id="GO:0009566">
    <property type="term" value="P:fertilization"/>
    <property type="evidence" value="ECO:0007669"/>
    <property type="project" value="UniProtKB-ARBA"/>
</dbReference>
<dbReference type="PROSITE" id="PS00135">
    <property type="entry name" value="TRYPSIN_SER"/>
    <property type="match status" value="1"/>
</dbReference>
<feature type="binding site" evidence="7">
    <location>
        <position position="321"/>
    </location>
    <ligand>
        <name>Ca(2+)</name>
        <dbReference type="ChEBI" id="CHEBI:29108"/>
        <label>2</label>
    </ligand>
</feature>
<feature type="binding site" evidence="7">
    <location>
        <position position="269"/>
    </location>
    <ligand>
        <name>Ca(2+)</name>
        <dbReference type="ChEBI" id="CHEBI:29108"/>
        <label>1</label>
    </ligand>
</feature>
<evidence type="ECO:0000259" key="11">
    <source>
        <dbReference type="PROSITE" id="PS50240"/>
    </source>
</evidence>
<keyword evidence="9" id="KW-0732">Signal</keyword>
<dbReference type="InterPro" id="IPR035914">
    <property type="entry name" value="Sperma_CUB_dom_sf"/>
</dbReference>
<feature type="disulfide bond" evidence="8">
    <location>
        <begin position="493"/>
        <end position="508"/>
    </location>
</feature>
<dbReference type="InterPro" id="IPR043504">
    <property type="entry name" value="Peptidase_S1_PA_chymotrypsin"/>
</dbReference>
<gene>
    <name evidence="12" type="ORF">V1264_011379</name>
</gene>
<feature type="disulfide bond" evidence="8">
    <location>
        <begin position="53"/>
        <end position="68"/>
    </location>
</feature>
<evidence type="ECO:0000256" key="4">
    <source>
        <dbReference type="ARBA" id="ARBA00022825"/>
    </source>
</evidence>
<dbReference type="PROSITE" id="PS50068">
    <property type="entry name" value="LDLRA_2"/>
    <property type="match status" value="2"/>
</dbReference>
<dbReference type="PIRSF" id="PIRSF001155">
    <property type="entry name" value="C1r_C1s_MASP"/>
    <property type="match status" value="1"/>
</dbReference>
<feature type="disulfide bond" evidence="6">
    <location>
        <begin position="706"/>
        <end position="734"/>
    </location>
</feature>
<dbReference type="InterPro" id="IPR001254">
    <property type="entry name" value="Trypsin_dom"/>
</dbReference>
<dbReference type="InterPro" id="IPR001314">
    <property type="entry name" value="Peptidase_S1A"/>
</dbReference>
<feature type="disulfide bond" description="Interchain (between heavy and light chains)" evidence="6">
    <location>
        <begin position="569"/>
        <end position="637"/>
    </location>
</feature>
<protein>
    <recommendedName>
        <fullName evidence="14">MASP-related molecule Type 2</fullName>
    </recommendedName>
</protein>
<feature type="disulfide bond" evidence="6">
    <location>
        <begin position="514"/>
        <end position="553"/>
    </location>
</feature>
<feature type="domain" description="Peptidase S1" evidence="11">
    <location>
        <begin position="528"/>
        <end position="758"/>
    </location>
</feature>
<feature type="binding site" evidence="7">
    <location>
        <position position="453"/>
    </location>
    <ligand>
        <name>Ca(2+)</name>
        <dbReference type="ChEBI" id="CHEBI:29108"/>
        <label>3</label>
    </ligand>
</feature>
<dbReference type="SMART" id="SM00192">
    <property type="entry name" value="LDLa"/>
    <property type="match status" value="2"/>
</dbReference>
<keyword evidence="13" id="KW-1185">Reference proteome</keyword>
<evidence type="ECO:0000256" key="3">
    <source>
        <dbReference type="ARBA" id="ARBA00022801"/>
    </source>
</evidence>
<dbReference type="PROSITE" id="PS01180">
    <property type="entry name" value="CUB"/>
    <property type="match status" value="3"/>
</dbReference>
<evidence type="ECO:0000256" key="2">
    <source>
        <dbReference type="ARBA" id="ARBA00022737"/>
    </source>
</evidence>
<dbReference type="Pfam" id="PF00089">
    <property type="entry name" value="Trypsin"/>
    <property type="match status" value="1"/>
</dbReference>
<dbReference type="Proteomes" id="UP001374579">
    <property type="component" value="Unassembled WGS sequence"/>
</dbReference>
<feature type="binding site" evidence="7">
    <location>
        <position position="303"/>
    </location>
    <ligand>
        <name>Ca(2+)</name>
        <dbReference type="ChEBI" id="CHEBI:29108"/>
        <label>1</label>
    </ligand>
</feature>
<dbReference type="SUPFAM" id="SSF50494">
    <property type="entry name" value="Trypsin-like serine proteases"/>
    <property type="match status" value="1"/>
</dbReference>
<dbReference type="EMBL" id="JBAMIC010000002">
    <property type="protein sequence ID" value="KAK7111805.1"/>
    <property type="molecule type" value="Genomic_DNA"/>
</dbReference>
<keyword evidence="4" id="KW-0720">Serine protease</keyword>
<evidence type="ECO:0008006" key="14">
    <source>
        <dbReference type="Google" id="ProtNLM"/>
    </source>
</evidence>
<dbReference type="InterPro" id="IPR000859">
    <property type="entry name" value="CUB_dom"/>
</dbReference>
<dbReference type="CDD" id="cd00041">
    <property type="entry name" value="CUB"/>
    <property type="match status" value="3"/>
</dbReference>
<dbReference type="SMART" id="SM00020">
    <property type="entry name" value="Tryp_SPc"/>
    <property type="match status" value="1"/>
</dbReference>
<dbReference type="InterPro" id="IPR036055">
    <property type="entry name" value="LDL_receptor-like_sf"/>
</dbReference>
<dbReference type="Pfam" id="PF00057">
    <property type="entry name" value="Ldl_recept_a"/>
    <property type="match status" value="2"/>
</dbReference>
<feature type="domain" description="CUB" evidence="10">
    <location>
        <begin position="215"/>
        <end position="333"/>
    </location>
</feature>
<keyword evidence="7" id="KW-0479">Metal-binding</keyword>
<dbReference type="PRINTS" id="PR00722">
    <property type="entry name" value="CHYMOTRYPSIN"/>
</dbReference>
<feature type="chain" id="PRO_5042989407" description="MASP-related molecule Type 2" evidence="9">
    <location>
        <begin position="25"/>
        <end position="761"/>
    </location>
</feature>
<dbReference type="CDD" id="cd00190">
    <property type="entry name" value="Tryp_SPc"/>
    <property type="match status" value="1"/>
</dbReference>
<dbReference type="Gene3D" id="4.10.400.10">
    <property type="entry name" value="Low-density Lipoprotein Receptor"/>
    <property type="match status" value="2"/>
</dbReference>
<dbReference type="SMART" id="SM00042">
    <property type="entry name" value="CUB"/>
    <property type="match status" value="3"/>
</dbReference>
<dbReference type="InterPro" id="IPR024175">
    <property type="entry name" value="Pept_S1A_C1r/C1S/mannan-bd"/>
</dbReference>
<dbReference type="GO" id="GO:0006956">
    <property type="term" value="P:complement activation"/>
    <property type="evidence" value="ECO:0007669"/>
    <property type="project" value="InterPro"/>
</dbReference>
<reference evidence="12 13" key="1">
    <citation type="submission" date="2024-02" db="EMBL/GenBank/DDBJ databases">
        <title>Chromosome-scale genome assembly of the rough periwinkle Littorina saxatilis.</title>
        <authorList>
            <person name="De Jode A."/>
            <person name="Faria R."/>
            <person name="Formenti G."/>
            <person name="Sims Y."/>
            <person name="Smith T.P."/>
            <person name="Tracey A."/>
            <person name="Wood J.M.D."/>
            <person name="Zagrodzka Z.B."/>
            <person name="Johannesson K."/>
            <person name="Butlin R.K."/>
            <person name="Leder E.H."/>
        </authorList>
    </citation>
    <scope>NUCLEOTIDE SEQUENCE [LARGE SCALE GENOMIC DNA]</scope>
    <source>
        <strain evidence="12">Snail1</strain>
        <tissue evidence="12">Muscle</tissue>
    </source>
</reference>
<comment type="caution">
    <text evidence="8">Lacks conserved residue(s) required for the propagation of feature annotation.</text>
</comment>
<keyword evidence="2" id="KW-0677">Repeat</keyword>
<dbReference type="FunFam" id="2.60.120.290:FF:000013">
    <property type="entry name" value="Membrane frizzled-related protein"/>
    <property type="match status" value="1"/>
</dbReference>
<dbReference type="Gene3D" id="2.60.120.290">
    <property type="entry name" value="Spermadhesin, CUB domain"/>
    <property type="match status" value="3"/>
</dbReference>
<dbReference type="GO" id="GO:0046872">
    <property type="term" value="F:metal ion binding"/>
    <property type="evidence" value="ECO:0007669"/>
    <property type="project" value="UniProtKB-KW"/>
</dbReference>
<dbReference type="SUPFAM" id="SSF57424">
    <property type="entry name" value="LDL receptor-like module"/>
    <property type="match status" value="2"/>
</dbReference>
<evidence type="ECO:0000259" key="10">
    <source>
        <dbReference type="PROSITE" id="PS01180"/>
    </source>
</evidence>
<evidence type="ECO:0000313" key="13">
    <source>
        <dbReference type="Proteomes" id="UP001374579"/>
    </source>
</evidence>
<accession>A0AAN9BYJ7</accession>
<feature type="domain" description="CUB" evidence="10">
    <location>
        <begin position="77"/>
        <end position="193"/>
    </location>
</feature>